<dbReference type="Pfam" id="PF03707">
    <property type="entry name" value="MHYT"/>
    <property type="match status" value="2"/>
</dbReference>
<keyword evidence="9" id="KW-0547">Nucleotide-binding</keyword>
<dbReference type="GO" id="GO:0005886">
    <property type="term" value="C:plasma membrane"/>
    <property type="evidence" value="ECO:0007669"/>
    <property type="project" value="UniProtKB-SubCell"/>
</dbReference>
<evidence type="ECO:0000256" key="3">
    <source>
        <dbReference type="ARBA" id="ARBA00012438"/>
    </source>
</evidence>
<evidence type="ECO:0000256" key="8">
    <source>
        <dbReference type="ARBA" id="ARBA00022692"/>
    </source>
</evidence>
<evidence type="ECO:0000259" key="25">
    <source>
        <dbReference type="PROSITE" id="PS50113"/>
    </source>
</evidence>
<dbReference type="InterPro" id="IPR013767">
    <property type="entry name" value="PAS_fold"/>
</dbReference>
<dbReference type="EMBL" id="QGTJ01000001">
    <property type="protein sequence ID" value="PWV65876.1"/>
    <property type="molecule type" value="Genomic_DNA"/>
</dbReference>
<name>A0A317N0A6_9GAMM</name>
<feature type="modified residue" description="Phosphohistidine" evidence="19">
    <location>
        <position position="1095"/>
    </location>
</feature>
<dbReference type="FunFam" id="3.30.450.20:FF:000060">
    <property type="entry name" value="Sensor protein FixL"/>
    <property type="match status" value="1"/>
</dbReference>
<feature type="domain" description="Histidine kinase" evidence="22">
    <location>
        <begin position="670"/>
        <end position="886"/>
    </location>
</feature>
<dbReference type="FunFam" id="1.10.287.130:FF:000002">
    <property type="entry name" value="Two-component osmosensing histidine kinase"/>
    <property type="match status" value="1"/>
</dbReference>
<keyword evidence="14 21" id="KW-0472">Membrane</keyword>
<dbReference type="Pfam" id="PF08447">
    <property type="entry name" value="PAS_3"/>
    <property type="match status" value="2"/>
</dbReference>
<dbReference type="NCBIfam" id="TIGR00229">
    <property type="entry name" value="sensory_box"/>
    <property type="match status" value="3"/>
</dbReference>
<evidence type="ECO:0000256" key="6">
    <source>
        <dbReference type="ARBA" id="ARBA00022553"/>
    </source>
</evidence>
<dbReference type="Gene3D" id="1.20.120.160">
    <property type="entry name" value="HPT domain"/>
    <property type="match status" value="1"/>
</dbReference>
<dbReference type="PROSITE" id="PS50109">
    <property type="entry name" value="HIS_KIN"/>
    <property type="match status" value="1"/>
</dbReference>
<dbReference type="InterPro" id="IPR001610">
    <property type="entry name" value="PAC"/>
</dbReference>
<evidence type="ECO:0000256" key="7">
    <source>
        <dbReference type="ARBA" id="ARBA00022679"/>
    </source>
</evidence>
<dbReference type="OrthoDB" id="9810730at2"/>
<dbReference type="InterPro" id="IPR036097">
    <property type="entry name" value="HisK_dim/P_sf"/>
</dbReference>
<dbReference type="SUPFAM" id="SSF52172">
    <property type="entry name" value="CheY-like"/>
    <property type="match status" value="1"/>
</dbReference>
<dbReference type="RefSeq" id="WP_110016862.1">
    <property type="nucleotide sequence ID" value="NZ_QGTJ01000001.1"/>
</dbReference>
<dbReference type="SMART" id="SM00387">
    <property type="entry name" value="HATPase_c"/>
    <property type="match status" value="1"/>
</dbReference>
<dbReference type="FunFam" id="3.30.565.10:FF:000010">
    <property type="entry name" value="Sensor histidine kinase RcsC"/>
    <property type="match status" value="1"/>
</dbReference>
<comment type="function">
    <text evidence="15">Putative oxygen sensor; modulates the activity of FixJ, a transcriptional activator of nitrogen fixation fixK gene. FixL probably acts as a kinase that phosphorylates FixJ.</text>
</comment>
<dbReference type="InterPro" id="IPR035965">
    <property type="entry name" value="PAS-like_dom_sf"/>
</dbReference>
<dbReference type="PROSITE" id="PS50924">
    <property type="entry name" value="MHYT"/>
    <property type="match status" value="1"/>
</dbReference>
<dbReference type="CDD" id="cd16922">
    <property type="entry name" value="HATPase_EvgS-ArcB-TorS-like"/>
    <property type="match status" value="1"/>
</dbReference>
<feature type="transmembrane region" description="Helical" evidence="21">
    <location>
        <begin position="99"/>
        <end position="116"/>
    </location>
</feature>
<dbReference type="InterPro" id="IPR008207">
    <property type="entry name" value="Sig_transdc_His_kin_Hpt_dom"/>
</dbReference>
<dbReference type="GO" id="GO:0000155">
    <property type="term" value="F:phosphorelay sensor kinase activity"/>
    <property type="evidence" value="ECO:0007669"/>
    <property type="project" value="InterPro"/>
</dbReference>
<dbReference type="InterPro" id="IPR001789">
    <property type="entry name" value="Sig_transdc_resp-reg_receiver"/>
</dbReference>
<feature type="domain" description="HPt" evidence="26">
    <location>
        <begin position="1056"/>
        <end position="1148"/>
    </location>
</feature>
<evidence type="ECO:0000256" key="4">
    <source>
        <dbReference type="ARBA" id="ARBA00022475"/>
    </source>
</evidence>
<dbReference type="PANTHER" id="PTHR43047">
    <property type="entry name" value="TWO-COMPONENT HISTIDINE PROTEIN KINASE"/>
    <property type="match status" value="1"/>
</dbReference>
<dbReference type="PRINTS" id="PR00344">
    <property type="entry name" value="BCTRLSENSOR"/>
</dbReference>
<feature type="domain" description="PAC" evidence="25">
    <location>
        <begin position="478"/>
        <end position="530"/>
    </location>
</feature>
<evidence type="ECO:0000259" key="24">
    <source>
        <dbReference type="PROSITE" id="PS50112"/>
    </source>
</evidence>
<dbReference type="SMART" id="SM00086">
    <property type="entry name" value="PAC"/>
    <property type="match status" value="3"/>
</dbReference>
<evidence type="ECO:0000313" key="28">
    <source>
        <dbReference type="EMBL" id="PWV65876.1"/>
    </source>
</evidence>
<keyword evidence="4" id="KW-1003">Cell membrane</keyword>
<feature type="transmembrane region" description="Helical" evidence="21">
    <location>
        <begin position="156"/>
        <end position="177"/>
    </location>
</feature>
<dbReference type="PROSITE" id="PS50110">
    <property type="entry name" value="RESPONSE_REGULATORY"/>
    <property type="match status" value="1"/>
</dbReference>
<evidence type="ECO:0000256" key="12">
    <source>
        <dbReference type="ARBA" id="ARBA00022989"/>
    </source>
</evidence>
<dbReference type="SUPFAM" id="SSF55874">
    <property type="entry name" value="ATPase domain of HSP90 chaperone/DNA topoisomerase II/histidine kinase"/>
    <property type="match status" value="1"/>
</dbReference>
<keyword evidence="8 21" id="KW-0812">Transmembrane</keyword>
<dbReference type="SMART" id="SM00448">
    <property type="entry name" value="REC"/>
    <property type="match status" value="1"/>
</dbReference>
<evidence type="ECO:0000256" key="21">
    <source>
        <dbReference type="PROSITE-ProRule" id="PRU00244"/>
    </source>
</evidence>
<reference evidence="28 29" key="1">
    <citation type="submission" date="2018-05" db="EMBL/GenBank/DDBJ databases">
        <title>Genomic Encyclopedia of Type Strains, Phase IV (KMG-IV): sequencing the most valuable type-strain genomes for metagenomic binning, comparative biology and taxonomic classification.</title>
        <authorList>
            <person name="Goeker M."/>
        </authorList>
    </citation>
    <scope>NUCLEOTIDE SEQUENCE [LARGE SCALE GENOMIC DNA]</scope>
    <source>
        <strain evidence="28 29">DSM 23606</strain>
    </source>
</reference>
<dbReference type="Gene3D" id="1.10.287.130">
    <property type="match status" value="1"/>
</dbReference>
<evidence type="ECO:0000256" key="20">
    <source>
        <dbReference type="PROSITE-ProRule" id="PRU00169"/>
    </source>
</evidence>
<dbReference type="InterPro" id="IPR005467">
    <property type="entry name" value="His_kinase_dom"/>
</dbReference>
<dbReference type="SMART" id="SM00388">
    <property type="entry name" value="HisKA"/>
    <property type="match status" value="1"/>
</dbReference>
<organism evidence="28 29">
    <name type="scientific">Plasticicumulans acidivorans</name>
    <dbReference type="NCBI Taxonomy" id="886464"/>
    <lineage>
        <taxon>Bacteria</taxon>
        <taxon>Pseudomonadati</taxon>
        <taxon>Pseudomonadota</taxon>
        <taxon>Gammaproteobacteria</taxon>
        <taxon>Candidatus Competibacteraceae</taxon>
        <taxon>Plasticicumulans</taxon>
    </lineage>
</organism>
<evidence type="ECO:0000256" key="1">
    <source>
        <dbReference type="ARBA" id="ARBA00000085"/>
    </source>
</evidence>
<dbReference type="SUPFAM" id="SSF55785">
    <property type="entry name" value="PYP-like sensor domain (PAS domain)"/>
    <property type="match status" value="3"/>
</dbReference>
<proteinExistence type="predicted"/>
<feature type="transmembrane region" description="Helical" evidence="21">
    <location>
        <begin position="238"/>
        <end position="260"/>
    </location>
</feature>
<feature type="domain" description="PAS" evidence="24">
    <location>
        <begin position="272"/>
        <end position="342"/>
    </location>
</feature>
<sequence>MSSFLHVWFDVPADAAKLTSLLGGIYEPWLVLLSLLIAWGGGCAALYLVDIARQQSDEARYARVATLIAAFVLGVSIWSMHFIGMLAFEFCSRMAFEPWLSALSLLPGLCTSWVALQLLARGRLQRRAGIVGGALIGVGVGAMHFSGMAAMPVGSALHFSATYVGLALIAGMALAAMALELHGRLLRRHGLPKSACRLLSGALLGGATVAMHYIALGGTYLQGDVPLPGGNAERTPSLALSVALVTVFAGVLAAIALTLLRYRWMLQEIRQREARLRTIVDTAVDGIITIDGRGLIRSFNQAAERLFGWREAEVLGRNISMLMPEPHRSVHDSYLTNYLRSGEAKVIGIGREVEGLRRDGRRVPIRLAVGRAQTPHEPLFVGFVIDLSERRAMEQALRDSERQYRTLIANLPGVAFRCRGDADWSMLFISDAIEALCGWPASAFVRGDIHIAALIHPHDLMRIRAVVDEALMLNQPYDGLEYRILCRDGRERWVTATARGVRGEQGQLLWIDGVLIDVTENKRRSTELSGLVQAFDGILAVCETDMDGRIQRVNGRMLDMTGFSEVELLGRPHFTLCPPEYVRSGAYAELWAALRRGEFRSGEYPRRGRDGRELWVRVWYSPVLDELGKPVKVLAFAADLTARYAMEIALREAKERAEQAAAAKSTFLANMSHEIRTPMNAILGFTELLLDDTREPTQRRYLGTVRQSAQSLLRLLNDILDTAKLERGAVELEIADFSLRELCSQVLASLRVSAQAKALSLALDYPPALAEFFRGDALRLQQVLLNLLGNALKFTERGGVTLRVRRRDDGIELAVIDTGIGIEAERIAAIFDPFAQADASVTRRFGGTGLGTTIARQLVELMGGRLDVDSTVGVGSVFTVSLPLAPGQPPQGASQVRRTELPPLQVLVVDDVSQNTELLQLALSRAGHRVSIRHDGEQAVQACASEPFDLVLMDVHMPGVDGLEATRRIRRAEREQGRAAVPIIALTASVLAEDRLAARAAGMNGFVSKPVELAQLDAEIARVLIADEAQAAAQPAEPPAMRAVIDWAQGSHLWGDRAPLVDGIERFLAGAAQALQQLQAACAADDIEAARAIAHRLRGTAGNLALGVVQQRAAALEEALRGGCVAAAGWLAALQQAFDEVAAALGRSPQPMPAAAPVATDASARILPAVDRLLDVLPGGELDETALSTLREVCAPLGCEALAAIDEFDFERAQQCLRDWRARLGPLPEGA</sequence>
<dbReference type="Pfam" id="PF00072">
    <property type="entry name" value="Response_reg"/>
    <property type="match status" value="1"/>
</dbReference>
<dbReference type="InterPro" id="IPR005330">
    <property type="entry name" value="MHYT_dom"/>
</dbReference>
<evidence type="ECO:0000256" key="2">
    <source>
        <dbReference type="ARBA" id="ARBA00004429"/>
    </source>
</evidence>
<dbReference type="Gene3D" id="3.30.565.10">
    <property type="entry name" value="Histidine kinase-like ATPase, C-terminal domain"/>
    <property type="match status" value="1"/>
</dbReference>
<dbReference type="Pfam" id="PF02518">
    <property type="entry name" value="HATPase_c"/>
    <property type="match status" value="1"/>
</dbReference>
<feature type="transmembrane region" description="Helical" evidence="21">
    <location>
        <begin position="29"/>
        <end position="49"/>
    </location>
</feature>
<dbReference type="GO" id="GO:0006355">
    <property type="term" value="P:regulation of DNA-templated transcription"/>
    <property type="evidence" value="ECO:0007669"/>
    <property type="project" value="InterPro"/>
</dbReference>
<feature type="domain" description="MHYT" evidence="27">
    <location>
        <begin position="26"/>
        <end position="222"/>
    </location>
</feature>
<comment type="caution">
    <text evidence="28">The sequence shown here is derived from an EMBL/GenBank/DDBJ whole genome shotgun (WGS) entry which is preliminary data.</text>
</comment>
<dbReference type="GO" id="GO:0005524">
    <property type="term" value="F:ATP binding"/>
    <property type="evidence" value="ECO:0007669"/>
    <property type="project" value="UniProtKB-KW"/>
</dbReference>
<evidence type="ECO:0000256" key="9">
    <source>
        <dbReference type="ARBA" id="ARBA00022741"/>
    </source>
</evidence>
<dbReference type="CDD" id="cd00130">
    <property type="entry name" value="PAS"/>
    <property type="match status" value="3"/>
</dbReference>
<dbReference type="Gene3D" id="3.40.50.2300">
    <property type="match status" value="1"/>
</dbReference>
<dbReference type="InterPro" id="IPR003594">
    <property type="entry name" value="HATPase_dom"/>
</dbReference>
<evidence type="ECO:0000256" key="16">
    <source>
        <dbReference type="ARBA" id="ARBA00064003"/>
    </source>
</evidence>
<dbReference type="InterPro" id="IPR013655">
    <property type="entry name" value="PAS_fold_3"/>
</dbReference>
<evidence type="ECO:0000313" key="29">
    <source>
        <dbReference type="Proteomes" id="UP000246569"/>
    </source>
</evidence>
<feature type="domain" description="Response regulatory" evidence="23">
    <location>
        <begin position="905"/>
        <end position="1024"/>
    </location>
</feature>
<dbReference type="AlphaFoldDB" id="A0A317N0A6"/>
<dbReference type="EC" id="2.7.13.3" evidence="3"/>
<dbReference type="InterPro" id="IPR011006">
    <property type="entry name" value="CheY-like_superfamily"/>
</dbReference>
<dbReference type="CDD" id="cd17546">
    <property type="entry name" value="REC_hyHK_CKI1_RcsC-like"/>
    <property type="match status" value="1"/>
</dbReference>
<evidence type="ECO:0000256" key="15">
    <source>
        <dbReference type="ARBA" id="ARBA00059827"/>
    </source>
</evidence>
<evidence type="ECO:0000256" key="19">
    <source>
        <dbReference type="PROSITE-ProRule" id="PRU00110"/>
    </source>
</evidence>
<keyword evidence="7" id="KW-0808">Transferase</keyword>
<dbReference type="Gene3D" id="3.30.450.20">
    <property type="entry name" value="PAS domain"/>
    <property type="match status" value="3"/>
</dbReference>
<evidence type="ECO:0000256" key="10">
    <source>
        <dbReference type="ARBA" id="ARBA00022777"/>
    </source>
</evidence>
<comment type="subcellular location">
    <subcellularLocation>
        <location evidence="2">Cell inner membrane</location>
        <topology evidence="2">Multi-pass membrane protein</topology>
    </subcellularLocation>
</comment>
<keyword evidence="11" id="KW-0067">ATP-binding</keyword>
<dbReference type="PROSITE" id="PS50112">
    <property type="entry name" value="PAS"/>
    <property type="match status" value="3"/>
</dbReference>
<evidence type="ECO:0000256" key="5">
    <source>
        <dbReference type="ARBA" id="ARBA00022519"/>
    </source>
</evidence>
<dbReference type="InterPro" id="IPR000014">
    <property type="entry name" value="PAS"/>
</dbReference>
<dbReference type="Pfam" id="PF00989">
    <property type="entry name" value="PAS"/>
    <property type="match status" value="1"/>
</dbReference>
<gene>
    <name evidence="28" type="ORF">C7443_101362</name>
</gene>
<evidence type="ECO:0000256" key="13">
    <source>
        <dbReference type="ARBA" id="ARBA00023012"/>
    </source>
</evidence>
<dbReference type="InterPro" id="IPR004358">
    <property type="entry name" value="Sig_transdc_His_kin-like_C"/>
</dbReference>
<dbReference type="PROSITE" id="PS50894">
    <property type="entry name" value="HPT"/>
    <property type="match status" value="1"/>
</dbReference>
<accession>A0A317N0A6</accession>
<comment type="catalytic activity">
    <reaction evidence="1">
        <text>ATP + protein L-histidine = ADP + protein N-phospho-L-histidine.</text>
        <dbReference type="EC" id="2.7.13.3"/>
    </reaction>
</comment>
<keyword evidence="5" id="KW-0997">Cell inner membrane</keyword>
<dbReference type="CDD" id="cd00082">
    <property type="entry name" value="HisKA"/>
    <property type="match status" value="1"/>
</dbReference>
<feature type="domain" description="PAS" evidence="24">
    <location>
        <begin position="545"/>
        <end position="580"/>
    </location>
</feature>
<keyword evidence="29" id="KW-1185">Reference proteome</keyword>
<evidence type="ECO:0000259" key="27">
    <source>
        <dbReference type="PROSITE" id="PS50924"/>
    </source>
</evidence>
<dbReference type="InterPro" id="IPR003661">
    <property type="entry name" value="HisK_dim/P_dom"/>
</dbReference>
<keyword evidence="6 20" id="KW-0597">Phosphoprotein</keyword>
<dbReference type="Pfam" id="PF00512">
    <property type="entry name" value="HisKA"/>
    <property type="match status" value="1"/>
</dbReference>
<feature type="modified residue" description="4-aspartylphosphate" evidence="20">
    <location>
        <position position="954"/>
    </location>
</feature>
<feature type="domain" description="PAC" evidence="25">
    <location>
        <begin position="600"/>
        <end position="652"/>
    </location>
</feature>
<evidence type="ECO:0000256" key="14">
    <source>
        <dbReference type="ARBA" id="ARBA00023136"/>
    </source>
</evidence>
<keyword evidence="10" id="KW-0418">Kinase</keyword>
<evidence type="ECO:0000259" key="26">
    <source>
        <dbReference type="PROSITE" id="PS50894"/>
    </source>
</evidence>
<evidence type="ECO:0000259" key="23">
    <source>
        <dbReference type="PROSITE" id="PS50110"/>
    </source>
</evidence>
<feature type="transmembrane region" description="Helical" evidence="21">
    <location>
        <begin position="128"/>
        <end position="150"/>
    </location>
</feature>
<dbReference type="InterPro" id="IPR000700">
    <property type="entry name" value="PAS-assoc_C"/>
</dbReference>
<protein>
    <recommendedName>
        <fullName evidence="18">Sensor protein FixL</fullName>
        <ecNumber evidence="3">2.7.13.3</ecNumber>
    </recommendedName>
    <alternativeName>
        <fullName evidence="17">Sensory/regulatory protein RpfC</fullName>
    </alternativeName>
</protein>
<evidence type="ECO:0000256" key="18">
    <source>
        <dbReference type="ARBA" id="ARBA00070616"/>
    </source>
</evidence>
<dbReference type="SUPFAM" id="SSF47226">
    <property type="entry name" value="Histidine-containing phosphotransfer domain, HPT domain"/>
    <property type="match status" value="1"/>
</dbReference>
<keyword evidence="13" id="KW-0902">Two-component regulatory system</keyword>
<evidence type="ECO:0000256" key="11">
    <source>
        <dbReference type="ARBA" id="ARBA00022840"/>
    </source>
</evidence>
<comment type="subunit">
    <text evidence="16">At low DSF concentrations, interacts with RpfF.</text>
</comment>
<feature type="domain" description="PAS" evidence="24">
    <location>
        <begin position="400"/>
        <end position="474"/>
    </location>
</feature>
<evidence type="ECO:0000259" key="22">
    <source>
        <dbReference type="PROSITE" id="PS50109"/>
    </source>
</evidence>
<dbReference type="InterPro" id="IPR036890">
    <property type="entry name" value="HATPase_C_sf"/>
</dbReference>
<dbReference type="SMART" id="SM00091">
    <property type="entry name" value="PAS"/>
    <property type="match status" value="3"/>
</dbReference>
<dbReference type="Pfam" id="PF01627">
    <property type="entry name" value="Hpt"/>
    <property type="match status" value="1"/>
</dbReference>
<dbReference type="PROSITE" id="PS50113">
    <property type="entry name" value="PAC"/>
    <property type="match status" value="3"/>
</dbReference>
<feature type="transmembrane region" description="Helical" evidence="21">
    <location>
        <begin position="61"/>
        <end position="87"/>
    </location>
</feature>
<keyword evidence="12 21" id="KW-1133">Transmembrane helix</keyword>
<dbReference type="InterPro" id="IPR036641">
    <property type="entry name" value="HPT_dom_sf"/>
</dbReference>
<dbReference type="PANTHER" id="PTHR43047:SF64">
    <property type="entry name" value="HISTIDINE KINASE CONTAINING CHEY-HOMOLOGOUS RECEIVER DOMAIN AND PAS DOMAIN-RELATED"/>
    <property type="match status" value="1"/>
</dbReference>
<feature type="domain" description="PAC" evidence="25">
    <location>
        <begin position="349"/>
        <end position="399"/>
    </location>
</feature>
<dbReference type="SUPFAM" id="SSF47384">
    <property type="entry name" value="Homodimeric domain of signal transducing histidine kinase"/>
    <property type="match status" value="1"/>
</dbReference>
<evidence type="ECO:0000256" key="17">
    <source>
        <dbReference type="ARBA" id="ARBA00068150"/>
    </source>
</evidence>
<dbReference type="Proteomes" id="UP000246569">
    <property type="component" value="Unassembled WGS sequence"/>
</dbReference>